<keyword evidence="3" id="KW-1015">Disulfide bond</keyword>
<name>A0A4C1TSI7_EUMVA</name>
<dbReference type="Pfam" id="PF24981">
    <property type="entry name" value="Beta-prop_ATRN-LZTR1"/>
    <property type="match status" value="1"/>
</dbReference>
<dbReference type="InterPro" id="IPR035914">
    <property type="entry name" value="Sperma_CUB_dom_sf"/>
</dbReference>
<dbReference type="Gene3D" id="2.60.120.290">
    <property type="entry name" value="Spermadhesin, CUB domain"/>
    <property type="match status" value="1"/>
</dbReference>
<dbReference type="InterPro" id="IPR056737">
    <property type="entry name" value="Beta-prop_ATRN-MKLN-like"/>
</dbReference>
<evidence type="ECO:0000313" key="8">
    <source>
        <dbReference type="Proteomes" id="UP000299102"/>
    </source>
</evidence>
<feature type="domain" description="CUB" evidence="6">
    <location>
        <begin position="167"/>
        <end position="286"/>
    </location>
</feature>
<dbReference type="Proteomes" id="UP000299102">
    <property type="component" value="Unassembled WGS sequence"/>
</dbReference>
<dbReference type="EMBL" id="BGZK01000083">
    <property type="protein sequence ID" value="GBP16939.1"/>
    <property type="molecule type" value="Genomic_DNA"/>
</dbReference>
<organism evidence="7 8">
    <name type="scientific">Eumeta variegata</name>
    <name type="common">Bagworm moth</name>
    <name type="synonym">Eumeta japonica</name>
    <dbReference type="NCBI Taxonomy" id="151549"/>
    <lineage>
        <taxon>Eukaryota</taxon>
        <taxon>Metazoa</taxon>
        <taxon>Ecdysozoa</taxon>
        <taxon>Arthropoda</taxon>
        <taxon>Hexapoda</taxon>
        <taxon>Insecta</taxon>
        <taxon>Pterygota</taxon>
        <taxon>Neoptera</taxon>
        <taxon>Endopterygota</taxon>
        <taxon>Lepidoptera</taxon>
        <taxon>Glossata</taxon>
        <taxon>Ditrysia</taxon>
        <taxon>Tineoidea</taxon>
        <taxon>Psychidae</taxon>
        <taxon>Oiketicinae</taxon>
        <taxon>Eumeta</taxon>
    </lineage>
</organism>
<feature type="region of interest" description="Disordered" evidence="5">
    <location>
        <begin position="45"/>
        <end position="76"/>
    </location>
</feature>
<accession>A0A4C1TSI7</accession>
<keyword evidence="8" id="KW-1185">Reference proteome</keyword>
<evidence type="ECO:0000313" key="7">
    <source>
        <dbReference type="EMBL" id="GBP16939.1"/>
    </source>
</evidence>
<evidence type="ECO:0000256" key="2">
    <source>
        <dbReference type="ARBA" id="ARBA00022737"/>
    </source>
</evidence>
<dbReference type="SMART" id="SM00181">
    <property type="entry name" value="EGF"/>
    <property type="match status" value="2"/>
</dbReference>
<dbReference type="InterPro" id="IPR015915">
    <property type="entry name" value="Kelch-typ_b-propeller"/>
</dbReference>
<evidence type="ECO:0000256" key="4">
    <source>
        <dbReference type="PROSITE-ProRule" id="PRU00059"/>
    </source>
</evidence>
<protein>
    <submittedName>
        <fullName evidence="7">Attractin-like protein 1</fullName>
    </submittedName>
</protein>
<dbReference type="InterPro" id="IPR011043">
    <property type="entry name" value="Gal_Oxase/kelch_b-propeller"/>
</dbReference>
<dbReference type="SMART" id="SM00042">
    <property type="entry name" value="CUB"/>
    <property type="match status" value="1"/>
</dbReference>
<gene>
    <name evidence="7" type="primary">Atrnl1</name>
    <name evidence="7" type="ORF">EVAR_101961_1</name>
</gene>
<dbReference type="CDD" id="cd00041">
    <property type="entry name" value="CUB"/>
    <property type="match status" value="1"/>
</dbReference>
<dbReference type="SUPFAM" id="SSF117281">
    <property type="entry name" value="Kelch motif"/>
    <property type="match status" value="1"/>
</dbReference>
<sequence length="777" mass="85217">MGTRTGSGSKIENETEKIENRTENEMQNKTEVEIECGTGIKINSVPSGTEIRNRTDPLLHPTATNRLRSGRRKGNRPVTVSGDILWRDYVASSIVHVTRRRHPRVSPGRARRKSSWYSPFLCSVLIVLLFCDDALSKCSGENCLNGECRNETCVCDEGWQGPECQYCGGKIKLTAPSGVITDGPGNYSVSVQCSWLLDPPWLDSDPPPIRVRLETFATECGWDHLYVYDGDSVRAQRLLAVFSGVLDQTGSAWTRQVVARSGRALLHFFSDDAYAMEGFNITYAAYSCPSDNHHTNCSEHGDCVNGICRCFDGWVGIACDQPICPSTCTPRGCICEPTHSGEDCSRERARHSWSWLWREPHEGASQPPPGAPPPAAAYSLLQYNDTLLRVGGETFAQAEFLYKYIVEQRRWEAVETRSGPAPAPRFAHSAVVHGHELIMYGGVVASDEPERGGGLAGLEGRAGEVTNEVWRLRLDAVRPQWRNTTPTACHPHHVGPMGHCGGLHVSGHTAVVVDVGAARKPVMLVFFGHSPVYGYLNTVLEYHIEEGFWTSVATRGWPARAGFGHTAVYDNLSHRIYVHGGLVSESEATQVMYHEVPSAALFEYDIDNRVWRPLPKAPTPRYLHSATFISPGMMLVFGGNAHNDTAAATVSNPANAKCYSGGALLYDVRCSVWRQLQTPQDAARAAHAAQVMPGIERSTAVIMGGFDGRLRSDALLFEVGQGCSGLTSEVACLANAESAAIACAWKVEERLCVSVRILFYVFIATRVTHTLTILPLK</sequence>
<dbReference type="AlphaFoldDB" id="A0A4C1TSI7"/>
<dbReference type="InterPro" id="IPR000742">
    <property type="entry name" value="EGF"/>
</dbReference>
<dbReference type="Gene3D" id="2.10.25.10">
    <property type="entry name" value="Laminin"/>
    <property type="match status" value="1"/>
</dbReference>
<keyword evidence="1" id="KW-0880">Kelch repeat</keyword>
<dbReference type="SUPFAM" id="SSF50965">
    <property type="entry name" value="Galactose oxidase, central domain"/>
    <property type="match status" value="1"/>
</dbReference>
<dbReference type="OrthoDB" id="9998912at2759"/>
<comment type="caution">
    <text evidence="7">The sequence shown here is derived from an EMBL/GenBank/DDBJ whole genome shotgun (WGS) entry which is preliminary data.</text>
</comment>
<dbReference type="Pfam" id="PF00431">
    <property type="entry name" value="CUB"/>
    <property type="match status" value="1"/>
</dbReference>
<dbReference type="Pfam" id="PF23106">
    <property type="entry name" value="EGF_Teneurin"/>
    <property type="match status" value="1"/>
</dbReference>
<feature type="region of interest" description="Disordered" evidence="5">
    <location>
        <begin position="1"/>
        <end position="25"/>
    </location>
</feature>
<dbReference type="PANTHER" id="PTHR46376">
    <property type="entry name" value="LEUCINE-ZIPPER-LIKE TRANSCRIPTIONAL REGULATOR 1"/>
    <property type="match status" value="1"/>
</dbReference>
<evidence type="ECO:0000256" key="3">
    <source>
        <dbReference type="ARBA" id="ARBA00023157"/>
    </source>
</evidence>
<dbReference type="SUPFAM" id="SSF49854">
    <property type="entry name" value="Spermadhesin, CUB domain"/>
    <property type="match status" value="1"/>
</dbReference>
<dbReference type="InterPro" id="IPR000859">
    <property type="entry name" value="CUB_dom"/>
</dbReference>
<evidence type="ECO:0000256" key="1">
    <source>
        <dbReference type="ARBA" id="ARBA00022441"/>
    </source>
</evidence>
<dbReference type="STRING" id="151549.A0A4C1TSI7"/>
<dbReference type="GO" id="GO:0005794">
    <property type="term" value="C:Golgi apparatus"/>
    <property type="evidence" value="ECO:0007669"/>
    <property type="project" value="TreeGrafter"/>
</dbReference>
<comment type="caution">
    <text evidence="4">Lacks conserved residue(s) required for the propagation of feature annotation.</text>
</comment>
<dbReference type="PROSITE" id="PS01180">
    <property type="entry name" value="CUB"/>
    <property type="match status" value="1"/>
</dbReference>
<feature type="compositionally biased region" description="Basic and acidic residues" evidence="5">
    <location>
        <begin position="11"/>
        <end position="25"/>
    </location>
</feature>
<keyword evidence="2" id="KW-0677">Repeat</keyword>
<evidence type="ECO:0000259" key="6">
    <source>
        <dbReference type="PROSITE" id="PS01180"/>
    </source>
</evidence>
<dbReference type="InterPro" id="IPR051568">
    <property type="entry name" value="LZTR1/Attractin"/>
</dbReference>
<proteinExistence type="predicted"/>
<feature type="compositionally biased region" description="Polar residues" evidence="5">
    <location>
        <begin position="1"/>
        <end position="10"/>
    </location>
</feature>
<evidence type="ECO:0000256" key="5">
    <source>
        <dbReference type="SAM" id="MobiDB-lite"/>
    </source>
</evidence>
<dbReference type="PANTHER" id="PTHR46376:SF2">
    <property type="entry name" value="DISTRACTED, ISOFORM B"/>
    <property type="match status" value="1"/>
</dbReference>
<reference evidence="7 8" key="1">
    <citation type="journal article" date="2019" name="Commun. Biol.">
        <title>The bagworm genome reveals a unique fibroin gene that provides high tensile strength.</title>
        <authorList>
            <person name="Kono N."/>
            <person name="Nakamura H."/>
            <person name="Ohtoshi R."/>
            <person name="Tomita M."/>
            <person name="Numata K."/>
            <person name="Arakawa K."/>
        </authorList>
    </citation>
    <scope>NUCLEOTIDE SEQUENCE [LARGE SCALE GENOMIC DNA]</scope>
</reference>
<dbReference type="Gene3D" id="2.120.10.80">
    <property type="entry name" value="Kelch-type beta propeller"/>
    <property type="match status" value="2"/>
</dbReference>